<gene>
    <name evidence="1" type="ordered locus">FTL_0312</name>
</gene>
<protein>
    <submittedName>
        <fullName evidence="1">Transposase, fragement</fullName>
    </submittedName>
</protein>
<dbReference type="EMBL" id="AM233362">
    <property type="protein sequence ID" value="CAJ78753.1"/>
    <property type="molecule type" value="Genomic_DNA"/>
</dbReference>
<proteinExistence type="predicted"/>
<evidence type="ECO:0000313" key="1">
    <source>
        <dbReference type="EMBL" id="CAJ78753.1"/>
    </source>
</evidence>
<evidence type="ECO:0000313" key="2">
    <source>
        <dbReference type="Proteomes" id="UP000001944"/>
    </source>
</evidence>
<dbReference type="AlphaFoldDB" id="A0ABF7PR50"/>
<dbReference type="Proteomes" id="UP000001944">
    <property type="component" value="Chromosome"/>
</dbReference>
<reference evidence="2" key="1">
    <citation type="submission" date="2006-03" db="EMBL/GenBank/DDBJ databases">
        <title>Complete genome sequence of Francisella tularensis LVS (Live Vaccine Strain).</title>
        <authorList>
            <person name="Chain P."/>
            <person name="Larimer F."/>
            <person name="Land M."/>
            <person name="Stilwagen S."/>
            <person name="Larsson P."/>
            <person name="Bearden S."/>
            <person name="Chu M."/>
            <person name="Oyston P."/>
            <person name="Forsman M."/>
            <person name="Andersson S."/>
            <person name="Lindler L."/>
            <person name="Titball R."/>
            <person name="Garcia E."/>
        </authorList>
    </citation>
    <scope>NUCLEOTIDE SEQUENCE [LARGE SCALE GENOMIC DNA]</scope>
    <source>
        <strain evidence="2">LVS</strain>
    </source>
</reference>
<name>A0ABF7PR50_FRATH</name>
<sequence length="44" mass="5622">MRKFNGIPREHFHLFLKECEWRFNHSDSKEQLKLIRHWVRETLK</sequence>
<dbReference type="KEGG" id="ftl:FTL_0312"/>
<accession>A0ABF7PR50</accession>
<organism evidence="1 2">
    <name type="scientific">Francisella tularensis subsp. holarctica (strain LVS)</name>
    <dbReference type="NCBI Taxonomy" id="376619"/>
    <lineage>
        <taxon>Bacteria</taxon>
        <taxon>Pseudomonadati</taxon>
        <taxon>Pseudomonadota</taxon>
        <taxon>Gammaproteobacteria</taxon>
        <taxon>Thiotrichales</taxon>
        <taxon>Francisellaceae</taxon>
        <taxon>Francisella</taxon>
    </lineage>
</organism>